<proteinExistence type="predicted"/>
<dbReference type="InterPro" id="IPR039790">
    <property type="entry name" value="CHRD1"/>
</dbReference>
<dbReference type="InterPro" id="IPR008978">
    <property type="entry name" value="HSP20-like_chaperone"/>
</dbReference>
<sequence>MKFINGVTSQRWGRNCDIVTIKDVDKSSTQKKIMQVFPHFFIPSPDDFNKHLWSSVPSRNYYNRETLVKIVFSCKFVNSMHEDDLICDISLIDSCVYHPGPAYFHDAYKIWNCCNKKSTDFGTWLSFKGCTRGKHNAEKPAEDTKPIKTQTQIRPEAPEEVIVWNGLNQPAARDEKPRKMATITLEATEAALKAIEAHRTLDEGDGCNLQLGMSCNNAGCNKVYQGEESNKEVCVYHPGTAVFHEGMKYWSCCQKKTSDFSTFLDQKGCTKGMHCWLKHERVDKIREDWFCRGGYIHLNIYCKGSLPDKCCVQSDGLVLHAKVVHGFGTKETDLNYELFGEIDVPNCKVIVGERKLEMVLKKVGVEGWPRLTYESPSQTSEQC</sequence>
<feature type="domain" description="CHORD" evidence="5">
    <location>
        <begin position="215"/>
        <end position="274"/>
    </location>
</feature>
<dbReference type="GO" id="GO:0046872">
    <property type="term" value="F:metal ion binding"/>
    <property type="evidence" value="ECO:0007669"/>
    <property type="project" value="UniProtKB-KW"/>
</dbReference>
<feature type="domain" description="CHORD" evidence="5">
    <location>
        <begin position="72"/>
        <end position="135"/>
    </location>
</feature>
<gene>
    <name evidence="6" type="ORF">ASIM_LOCUS9828</name>
</gene>
<protein>
    <submittedName>
        <fullName evidence="6">Uncharacterized protein</fullName>
    </submittedName>
</protein>
<evidence type="ECO:0000259" key="5">
    <source>
        <dbReference type="PROSITE" id="PS51401"/>
    </source>
</evidence>
<organism evidence="6 7">
    <name type="scientific">Anisakis simplex</name>
    <name type="common">Herring worm</name>
    <dbReference type="NCBI Taxonomy" id="6269"/>
    <lineage>
        <taxon>Eukaryota</taxon>
        <taxon>Metazoa</taxon>
        <taxon>Ecdysozoa</taxon>
        <taxon>Nematoda</taxon>
        <taxon>Chromadorea</taxon>
        <taxon>Rhabditida</taxon>
        <taxon>Spirurina</taxon>
        <taxon>Ascaridomorpha</taxon>
        <taxon>Ascaridoidea</taxon>
        <taxon>Anisakidae</taxon>
        <taxon>Anisakis</taxon>
        <taxon>Anisakis simplex complex</taxon>
    </lineage>
</organism>
<dbReference type="SUPFAM" id="SSF49764">
    <property type="entry name" value="HSP20-like chaperones"/>
    <property type="match status" value="1"/>
</dbReference>
<evidence type="ECO:0000259" key="4">
    <source>
        <dbReference type="PROSITE" id="PS51203"/>
    </source>
</evidence>
<evidence type="ECO:0000256" key="3">
    <source>
        <dbReference type="ARBA" id="ARBA00022833"/>
    </source>
</evidence>
<reference evidence="6 7" key="1">
    <citation type="submission" date="2018-11" db="EMBL/GenBank/DDBJ databases">
        <authorList>
            <consortium name="Pathogen Informatics"/>
        </authorList>
    </citation>
    <scope>NUCLEOTIDE SEQUENCE [LARGE SCALE GENOMIC DNA]</scope>
</reference>
<dbReference type="Proteomes" id="UP000267096">
    <property type="component" value="Unassembled WGS sequence"/>
</dbReference>
<dbReference type="Gene3D" id="2.60.40.790">
    <property type="match status" value="1"/>
</dbReference>
<dbReference type="PROSITE" id="PS51401">
    <property type="entry name" value="CHORD"/>
    <property type="match status" value="2"/>
</dbReference>
<feature type="domain" description="CS" evidence="4">
    <location>
        <begin position="282"/>
        <end position="372"/>
    </location>
</feature>
<name>A0A3P6RB33_ANISI</name>
<dbReference type="CDD" id="cd06466">
    <property type="entry name" value="p23_CS_SGT1_like"/>
    <property type="match status" value="1"/>
</dbReference>
<evidence type="ECO:0000256" key="2">
    <source>
        <dbReference type="ARBA" id="ARBA00022737"/>
    </source>
</evidence>
<keyword evidence="3" id="KW-0862">Zinc</keyword>
<dbReference type="InterPro" id="IPR007052">
    <property type="entry name" value="CS_dom"/>
</dbReference>
<evidence type="ECO:0000256" key="1">
    <source>
        <dbReference type="ARBA" id="ARBA00022723"/>
    </source>
</evidence>
<keyword evidence="2" id="KW-0677">Repeat</keyword>
<dbReference type="EMBL" id="UYRR01030973">
    <property type="protein sequence ID" value="VDK41844.1"/>
    <property type="molecule type" value="Genomic_DNA"/>
</dbReference>
<keyword evidence="1" id="KW-0479">Metal-binding</keyword>
<dbReference type="InterPro" id="IPR007051">
    <property type="entry name" value="CHORD_dom"/>
</dbReference>
<dbReference type="AlphaFoldDB" id="A0A3P6RB33"/>
<dbReference type="PROSITE" id="PS51203">
    <property type="entry name" value="CS"/>
    <property type="match status" value="1"/>
</dbReference>
<dbReference type="PANTHER" id="PTHR46983">
    <property type="entry name" value="CYSTEINE AND HISTIDINE-RICH DOMAIN-CONTAINING PROTEIN 1"/>
    <property type="match status" value="1"/>
</dbReference>
<dbReference type="OrthoDB" id="10261079at2759"/>
<accession>A0A3P6RB33</accession>
<dbReference type="PANTHER" id="PTHR46983:SF3">
    <property type="entry name" value="CHPADIPLOID STATE MAINTENANCE PROTEIN CHPA"/>
    <property type="match status" value="1"/>
</dbReference>
<keyword evidence="7" id="KW-1185">Reference proteome</keyword>
<dbReference type="Gene3D" id="4.10.1130.20">
    <property type="match status" value="2"/>
</dbReference>
<dbReference type="Pfam" id="PF04968">
    <property type="entry name" value="CHORD"/>
    <property type="match status" value="2"/>
</dbReference>
<evidence type="ECO:0000313" key="6">
    <source>
        <dbReference type="EMBL" id="VDK41844.1"/>
    </source>
</evidence>
<evidence type="ECO:0000313" key="7">
    <source>
        <dbReference type="Proteomes" id="UP000267096"/>
    </source>
</evidence>